<evidence type="ECO:0000313" key="2">
    <source>
        <dbReference type="EMBL" id="KAH3813501.1"/>
    </source>
</evidence>
<organism evidence="2 3">
    <name type="scientific">Dreissena polymorpha</name>
    <name type="common">Zebra mussel</name>
    <name type="synonym">Mytilus polymorpha</name>
    <dbReference type="NCBI Taxonomy" id="45954"/>
    <lineage>
        <taxon>Eukaryota</taxon>
        <taxon>Metazoa</taxon>
        <taxon>Spiralia</taxon>
        <taxon>Lophotrochozoa</taxon>
        <taxon>Mollusca</taxon>
        <taxon>Bivalvia</taxon>
        <taxon>Autobranchia</taxon>
        <taxon>Heteroconchia</taxon>
        <taxon>Euheterodonta</taxon>
        <taxon>Imparidentia</taxon>
        <taxon>Neoheterodontei</taxon>
        <taxon>Myida</taxon>
        <taxon>Dreissenoidea</taxon>
        <taxon>Dreissenidae</taxon>
        <taxon>Dreissena</taxon>
    </lineage>
</organism>
<dbReference type="GO" id="GO:0006644">
    <property type="term" value="P:phospholipid metabolic process"/>
    <property type="evidence" value="ECO:0007669"/>
    <property type="project" value="InterPro"/>
</dbReference>
<protein>
    <submittedName>
        <fullName evidence="2">Uncharacterized protein</fullName>
    </submittedName>
</protein>
<dbReference type="InterPro" id="IPR036444">
    <property type="entry name" value="PLipase_A2_dom_sf"/>
</dbReference>
<comment type="caution">
    <text evidence="2">The sequence shown here is derived from an EMBL/GenBank/DDBJ whole genome shotgun (WGS) entry which is preliminary data.</text>
</comment>
<dbReference type="EMBL" id="JAIWYP010000006">
    <property type="protein sequence ID" value="KAH3813501.1"/>
    <property type="molecule type" value="Genomic_DNA"/>
</dbReference>
<sequence>MKITIVITLATALMLVDLNICADACQPNYWADGCSGVADFKFTDDCNKHDICYACGNALGVSRLSCDDRWYDNMINTCNTKEHWFWRPGCKLMAWIYYRLDRDWAEKSYRAPSVGFCKEAWVPACV</sequence>
<dbReference type="Proteomes" id="UP000828390">
    <property type="component" value="Unassembled WGS sequence"/>
</dbReference>
<feature type="signal peptide" evidence="1">
    <location>
        <begin position="1"/>
        <end position="24"/>
    </location>
</feature>
<evidence type="ECO:0000313" key="3">
    <source>
        <dbReference type="Proteomes" id="UP000828390"/>
    </source>
</evidence>
<accession>A0A9D4JI70</accession>
<reference evidence="2" key="1">
    <citation type="journal article" date="2019" name="bioRxiv">
        <title>The Genome of the Zebra Mussel, Dreissena polymorpha: A Resource for Invasive Species Research.</title>
        <authorList>
            <person name="McCartney M.A."/>
            <person name="Auch B."/>
            <person name="Kono T."/>
            <person name="Mallez S."/>
            <person name="Zhang Y."/>
            <person name="Obille A."/>
            <person name="Becker A."/>
            <person name="Abrahante J.E."/>
            <person name="Garbe J."/>
            <person name="Badalamenti J.P."/>
            <person name="Herman A."/>
            <person name="Mangelson H."/>
            <person name="Liachko I."/>
            <person name="Sullivan S."/>
            <person name="Sone E.D."/>
            <person name="Koren S."/>
            <person name="Silverstein K.A.T."/>
            <person name="Beckman K.B."/>
            <person name="Gohl D.M."/>
        </authorList>
    </citation>
    <scope>NUCLEOTIDE SEQUENCE</scope>
    <source>
        <strain evidence="2">Duluth1</strain>
        <tissue evidence="2">Whole animal</tissue>
    </source>
</reference>
<dbReference type="Gene3D" id="1.20.90.10">
    <property type="entry name" value="Phospholipase A2 domain"/>
    <property type="match status" value="1"/>
</dbReference>
<dbReference type="SUPFAM" id="SSF48619">
    <property type="entry name" value="Phospholipase A2, PLA2"/>
    <property type="match status" value="1"/>
</dbReference>
<dbReference type="GO" id="GO:0050482">
    <property type="term" value="P:arachidonate secretion"/>
    <property type="evidence" value="ECO:0007669"/>
    <property type="project" value="InterPro"/>
</dbReference>
<feature type="chain" id="PRO_5038439146" evidence="1">
    <location>
        <begin position="25"/>
        <end position="126"/>
    </location>
</feature>
<evidence type="ECO:0000256" key="1">
    <source>
        <dbReference type="SAM" id="SignalP"/>
    </source>
</evidence>
<keyword evidence="1" id="KW-0732">Signal</keyword>
<proteinExistence type="predicted"/>
<reference evidence="2" key="2">
    <citation type="submission" date="2020-11" db="EMBL/GenBank/DDBJ databases">
        <authorList>
            <person name="McCartney M.A."/>
            <person name="Auch B."/>
            <person name="Kono T."/>
            <person name="Mallez S."/>
            <person name="Becker A."/>
            <person name="Gohl D.M."/>
            <person name="Silverstein K.A.T."/>
            <person name="Koren S."/>
            <person name="Bechman K.B."/>
            <person name="Herman A."/>
            <person name="Abrahante J.E."/>
            <person name="Garbe J."/>
        </authorList>
    </citation>
    <scope>NUCLEOTIDE SEQUENCE</scope>
    <source>
        <strain evidence="2">Duluth1</strain>
        <tissue evidence="2">Whole animal</tissue>
    </source>
</reference>
<gene>
    <name evidence="2" type="ORF">DPMN_141962</name>
</gene>
<name>A0A9D4JI70_DREPO</name>
<dbReference type="AlphaFoldDB" id="A0A9D4JI70"/>
<keyword evidence="3" id="KW-1185">Reference proteome</keyword>
<dbReference type="GO" id="GO:0004623">
    <property type="term" value="F:phospholipase A2 activity"/>
    <property type="evidence" value="ECO:0007669"/>
    <property type="project" value="InterPro"/>
</dbReference>